<feature type="compositionally biased region" description="Basic and acidic residues" evidence="2">
    <location>
        <begin position="359"/>
        <end position="379"/>
    </location>
</feature>
<feature type="region of interest" description="Disordered" evidence="2">
    <location>
        <begin position="202"/>
        <end position="231"/>
    </location>
</feature>
<evidence type="ECO:0000313" key="3">
    <source>
        <dbReference type="EMBL" id="KAE8724671.1"/>
    </source>
</evidence>
<evidence type="ECO:0000256" key="2">
    <source>
        <dbReference type="SAM" id="MobiDB-lite"/>
    </source>
</evidence>
<dbReference type="PROSITE" id="PS50088">
    <property type="entry name" value="ANK_REPEAT"/>
    <property type="match status" value="1"/>
</dbReference>
<feature type="repeat" description="ANK" evidence="1">
    <location>
        <begin position="127"/>
        <end position="159"/>
    </location>
</feature>
<proteinExistence type="predicted"/>
<dbReference type="PANTHER" id="PTHR24128">
    <property type="entry name" value="HOMEOBOX PROTEIN WARIAI"/>
    <property type="match status" value="1"/>
</dbReference>
<dbReference type="SUPFAM" id="SSF48403">
    <property type="entry name" value="Ankyrin repeat"/>
    <property type="match status" value="1"/>
</dbReference>
<dbReference type="PANTHER" id="PTHR24128:SF46">
    <property type="entry name" value="ALPHA-LATROTOXIN-LHE1A-LIKE ISOFORM X1"/>
    <property type="match status" value="1"/>
</dbReference>
<dbReference type="EMBL" id="VEPZ02000454">
    <property type="protein sequence ID" value="KAE8724671.1"/>
    <property type="molecule type" value="Genomic_DNA"/>
</dbReference>
<comment type="caution">
    <text evidence="3">The sequence shown here is derived from an EMBL/GenBank/DDBJ whole genome shotgun (WGS) entry which is preliminary data.</text>
</comment>
<dbReference type="InterPro" id="IPR002110">
    <property type="entry name" value="Ankyrin_rpt"/>
</dbReference>
<keyword evidence="1" id="KW-0040">ANK repeat</keyword>
<gene>
    <name evidence="3" type="ORF">F3Y22_tig00009942pilonHSYRG00029</name>
</gene>
<organism evidence="3 4">
    <name type="scientific">Hibiscus syriacus</name>
    <name type="common">Rose of Sharon</name>
    <dbReference type="NCBI Taxonomy" id="106335"/>
    <lineage>
        <taxon>Eukaryota</taxon>
        <taxon>Viridiplantae</taxon>
        <taxon>Streptophyta</taxon>
        <taxon>Embryophyta</taxon>
        <taxon>Tracheophyta</taxon>
        <taxon>Spermatophyta</taxon>
        <taxon>Magnoliopsida</taxon>
        <taxon>eudicotyledons</taxon>
        <taxon>Gunneridae</taxon>
        <taxon>Pentapetalae</taxon>
        <taxon>rosids</taxon>
        <taxon>malvids</taxon>
        <taxon>Malvales</taxon>
        <taxon>Malvaceae</taxon>
        <taxon>Malvoideae</taxon>
        <taxon>Hibiscus</taxon>
    </lineage>
</organism>
<reference evidence="3" key="1">
    <citation type="submission" date="2019-09" db="EMBL/GenBank/DDBJ databases">
        <title>Draft genome information of white flower Hibiscus syriacus.</title>
        <authorList>
            <person name="Kim Y.-M."/>
        </authorList>
    </citation>
    <scope>NUCLEOTIDE SEQUENCE [LARGE SCALE GENOMIC DNA]</scope>
    <source>
        <strain evidence="3">YM2019G1</strain>
    </source>
</reference>
<evidence type="ECO:0000256" key="1">
    <source>
        <dbReference type="PROSITE-ProRule" id="PRU00023"/>
    </source>
</evidence>
<name>A0A6A3CA18_HIBSY</name>
<sequence length="396" mass="44254">MDERFMAAARTGNVGDLYRLIRIDGNALRRFEEAEFADTPLHIATAEGHSVRDGDEEFEAVLRSETKPRRLKPDAPCGKSSKTPLHLICKAGTHDCLLDRFLGACPECVGDVTKDYYRKVVNQKDDDGNTALHMVASNSQRQMLKLRLDCKADKHATNQAGSTALDVAQQHNNRESIIMLRCGFIPKVSSFRHKLEKQIGKYVKKASSAQPKPDRPNYKSPTQTGPTRNPKLEFVSQPQPPPYFFIVGSNPDPTVQMVTDETLGYHNPRATTSTASLTPPPIVATLQREPPEEARNVVHVEGYEEEERTEGNQNTTQQQPFEKKKREEGELTLEASIIAGNTKRCWRTENTEGGGGVGDGRRLPGGDRRLPVGDRPSSDWRNLEREISLSVLEREN</sequence>
<evidence type="ECO:0000313" key="4">
    <source>
        <dbReference type="Proteomes" id="UP000436088"/>
    </source>
</evidence>
<dbReference type="Proteomes" id="UP000436088">
    <property type="component" value="Unassembled WGS sequence"/>
</dbReference>
<feature type="region of interest" description="Disordered" evidence="2">
    <location>
        <begin position="344"/>
        <end position="379"/>
    </location>
</feature>
<keyword evidence="4" id="KW-1185">Reference proteome</keyword>
<feature type="region of interest" description="Disordered" evidence="2">
    <location>
        <begin position="302"/>
        <end position="330"/>
    </location>
</feature>
<protein>
    <submittedName>
        <fullName evidence="3">Uncharacterized protein</fullName>
    </submittedName>
</protein>
<dbReference type="AlphaFoldDB" id="A0A6A3CA18"/>
<dbReference type="Gene3D" id="1.25.40.20">
    <property type="entry name" value="Ankyrin repeat-containing domain"/>
    <property type="match status" value="1"/>
</dbReference>
<dbReference type="InterPro" id="IPR036770">
    <property type="entry name" value="Ankyrin_rpt-contain_sf"/>
</dbReference>
<accession>A0A6A3CA18</accession>